<keyword evidence="1" id="KW-0732">Signal</keyword>
<protein>
    <recommendedName>
        <fullName evidence="4">Secreted protein</fullName>
    </recommendedName>
</protein>
<proteinExistence type="predicted"/>
<keyword evidence="3" id="KW-1185">Reference proteome</keyword>
<evidence type="ECO:0008006" key="4">
    <source>
        <dbReference type="Google" id="ProtNLM"/>
    </source>
</evidence>
<evidence type="ECO:0000313" key="3">
    <source>
        <dbReference type="Proteomes" id="UP001220964"/>
    </source>
</evidence>
<dbReference type="Proteomes" id="UP001220964">
    <property type="component" value="Unassembled WGS sequence"/>
</dbReference>
<dbReference type="AlphaFoldDB" id="A0AAE3NMZ0"/>
<comment type="caution">
    <text evidence="2">The sequence shown here is derived from an EMBL/GenBank/DDBJ whole genome shotgun (WGS) entry which is preliminary data.</text>
</comment>
<gene>
    <name evidence="2" type="ORF">P1J78_00785</name>
</gene>
<evidence type="ECO:0000256" key="1">
    <source>
        <dbReference type="SAM" id="SignalP"/>
    </source>
</evidence>
<organism evidence="2 3">
    <name type="scientific">Psychromarinibacter sediminicola</name>
    <dbReference type="NCBI Taxonomy" id="3033385"/>
    <lineage>
        <taxon>Bacteria</taxon>
        <taxon>Pseudomonadati</taxon>
        <taxon>Pseudomonadota</taxon>
        <taxon>Alphaproteobacteria</taxon>
        <taxon>Rhodobacterales</taxon>
        <taxon>Paracoccaceae</taxon>
        <taxon>Psychromarinibacter</taxon>
    </lineage>
</organism>
<reference evidence="2" key="1">
    <citation type="submission" date="2023-03" db="EMBL/GenBank/DDBJ databases">
        <title>Multiphase analysis and comparison of six strains from genera Psychromarinibacter, Lutimaribacter, and Maritimibacter, including a novel species: Psychromarinibacter sediminicola sp. nov.</title>
        <authorList>
            <person name="Wang Y.-H."/>
            <person name="Ye M.-Q."/>
            <person name="Du Z.-J."/>
        </authorList>
    </citation>
    <scope>NUCLEOTIDE SEQUENCE</scope>
    <source>
        <strain evidence="2">C21-152</strain>
    </source>
</reference>
<name>A0AAE3NMZ0_9RHOB</name>
<sequence length="92" mass="9822">MTFQHRSLGTAGLAVALATVLAPAVSAQLRVMPPEPPAPDGRIMIVRPDANGSSRCENKTFCGCGEAFVMYEEDENGNKIEGTEEWGCDPNP</sequence>
<accession>A0AAE3NMZ0</accession>
<feature type="signal peptide" evidence="1">
    <location>
        <begin position="1"/>
        <end position="27"/>
    </location>
</feature>
<evidence type="ECO:0000313" key="2">
    <source>
        <dbReference type="EMBL" id="MDF0599254.1"/>
    </source>
</evidence>
<feature type="chain" id="PRO_5041919547" description="Secreted protein" evidence="1">
    <location>
        <begin position="28"/>
        <end position="92"/>
    </location>
</feature>
<dbReference type="EMBL" id="JARGYC010000001">
    <property type="protein sequence ID" value="MDF0599254.1"/>
    <property type="molecule type" value="Genomic_DNA"/>
</dbReference>